<dbReference type="Proteomes" id="UP000012073">
    <property type="component" value="Unassembled WGS sequence"/>
</dbReference>
<sequence length="92" mass="10844">MRNASSRIKLRYRVEMEMISHPFSNVDGNLQRLPPETFLIGFVSRGAYAQWRPGGRSEQERWGRRSLETSIFFLLIEASELWLFASLRVYYA</sequence>
<protein>
    <submittedName>
        <fullName evidence="1">Uncharacterized protein</fullName>
    </submittedName>
</protein>
<dbReference type="KEGG" id="ccp:CHC_T00001352001"/>
<evidence type="ECO:0000313" key="2">
    <source>
        <dbReference type="Proteomes" id="UP000012073"/>
    </source>
</evidence>
<organism evidence="1 2">
    <name type="scientific">Chondrus crispus</name>
    <name type="common">Carrageen Irish moss</name>
    <name type="synonym">Polymorpha crispa</name>
    <dbReference type="NCBI Taxonomy" id="2769"/>
    <lineage>
        <taxon>Eukaryota</taxon>
        <taxon>Rhodophyta</taxon>
        <taxon>Florideophyceae</taxon>
        <taxon>Rhodymeniophycidae</taxon>
        <taxon>Gigartinales</taxon>
        <taxon>Gigartinaceae</taxon>
        <taxon>Chondrus</taxon>
    </lineage>
</organism>
<dbReference type="EMBL" id="HG001459">
    <property type="protein sequence ID" value="CDF32111.1"/>
    <property type="molecule type" value="Genomic_DNA"/>
</dbReference>
<dbReference type="GeneID" id="17319485"/>
<dbReference type="Gramene" id="CDF32111">
    <property type="protein sequence ID" value="CDF32111"/>
    <property type="gene ID" value="CHC_T00001352001"/>
</dbReference>
<accession>R7Q445</accession>
<name>R7Q445_CHOCR</name>
<dbReference type="AlphaFoldDB" id="R7Q445"/>
<gene>
    <name evidence="1" type="ORF">CHC_T00001352001</name>
</gene>
<dbReference type="RefSeq" id="XP_005711776.1">
    <property type="nucleotide sequence ID" value="XM_005711719.1"/>
</dbReference>
<keyword evidence="2" id="KW-1185">Reference proteome</keyword>
<proteinExistence type="predicted"/>
<reference evidence="2" key="1">
    <citation type="journal article" date="2013" name="Proc. Natl. Acad. Sci. U.S.A.">
        <title>Genome structure and metabolic features in the red seaweed Chondrus crispus shed light on evolution of the Archaeplastida.</title>
        <authorList>
            <person name="Collen J."/>
            <person name="Porcel B."/>
            <person name="Carre W."/>
            <person name="Ball S.G."/>
            <person name="Chaparro C."/>
            <person name="Tonon T."/>
            <person name="Barbeyron T."/>
            <person name="Michel G."/>
            <person name="Noel B."/>
            <person name="Valentin K."/>
            <person name="Elias M."/>
            <person name="Artiguenave F."/>
            <person name="Arun A."/>
            <person name="Aury J.M."/>
            <person name="Barbosa-Neto J.F."/>
            <person name="Bothwell J.H."/>
            <person name="Bouget F.Y."/>
            <person name="Brillet L."/>
            <person name="Cabello-Hurtado F."/>
            <person name="Capella-Gutierrez S."/>
            <person name="Charrier B."/>
            <person name="Cladiere L."/>
            <person name="Cock J.M."/>
            <person name="Coelho S.M."/>
            <person name="Colleoni C."/>
            <person name="Czjzek M."/>
            <person name="Da Silva C."/>
            <person name="Delage L."/>
            <person name="Denoeud F."/>
            <person name="Deschamps P."/>
            <person name="Dittami S.M."/>
            <person name="Gabaldon T."/>
            <person name="Gachon C.M."/>
            <person name="Groisillier A."/>
            <person name="Herve C."/>
            <person name="Jabbari K."/>
            <person name="Katinka M."/>
            <person name="Kloareg B."/>
            <person name="Kowalczyk N."/>
            <person name="Labadie K."/>
            <person name="Leblanc C."/>
            <person name="Lopez P.J."/>
            <person name="McLachlan D.H."/>
            <person name="Meslet-Cladiere L."/>
            <person name="Moustafa A."/>
            <person name="Nehr Z."/>
            <person name="Nyvall Collen P."/>
            <person name="Panaud O."/>
            <person name="Partensky F."/>
            <person name="Poulain J."/>
            <person name="Rensing S.A."/>
            <person name="Rousvoal S."/>
            <person name="Samson G."/>
            <person name="Symeonidi A."/>
            <person name="Weissenbach J."/>
            <person name="Zambounis A."/>
            <person name="Wincker P."/>
            <person name="Boyen C."/>
        </authorList>
    </citation>
    <scope>NUCLEOTIDE SEQUENCE [LARGE SCALE GENOMIC DNA]</scope>
    <source>
        <strain evidence="2">cv. Stackhouse</strain>
    </source>
</reference>
<evidence type="ECO:0000313" key="1">
    <source>
        <dbReference type="EMBL" id="CDF32111.1"/>
    </source>
</evidence>